<dbReference type="VEuPathDB" id="TriTrypDB:Lsey_0235_0020"/>
<keyword evidence="3" id="KW-1185">Reference proteome</keyword>
<accession>A0A0N0P403</accession>
<dbReference type="AlphaFoldDB" id="A0A0N0P403"/>
<feature type="compositionally biased region" description="Low complexity" evidence="1">
    <location>
        <begin position="69"/>
        <end position="80"/>
    </location>
</feature>
<reference evidence="2 3" key="1">
    <citation type="journal article" date="2015" name="PLoS Pathog.">
        <title>Leptomonas seymouri: Adaptations to the Dixenous Life Cycle Analyzed by Genome Sequencing, Transcriptome Profiling and Co-infection with Leishmania donovani.</title>
        <authorList>
            <person name="Kraeva N."/>
            <person name="Butenko A."/>
            <person name="Hlavacova J."/>
            <person name="Kostygov A."/>
            <person name="Myskova J."/>
            <person name="Grybchuk D."/>
            <person name="Lestinova T."/>
            <person name="Votypka J."/>
            <person name="Volf P."/>
            <person name="Opperdoes F."/>
            <person name="Flegontov P."/>
            <person name="Lukes J."/>
            <person name="Yurchenko V."/>
        </authorList>
    </citation>
    <scope>NUCLEOTIDE SEQUENCE [LARGE SCALE GENOMIC DNA]</scope>
    <source>
        <strain evidence="2 3">ATCC 30220</strain>
    </source>
</reference>
<evidence type="ECO:0000313" key="3">
    <source>
        <dbReference type="Proteomes" id="UP000038009"/>
    </source>
</evidence>
<dbReference type="OrthoDB" id="266875at2759"/>
<dbReference type="EMBL" id="LJSK01000235">
    <property type="protein sequence ID" value="KPI84736.1"/>
    <property type="molecule type" value="Genomic_DNA"/>
</dbReference>
<feature type="region of interest" description="Disordered" evidence="1">
    <location>
        <begin position="132"/>
        <end position="155"/>
    </location>
</feature>
<organism evidence="2 3">
    <name type="scientific">Leptomonas seymouri</name>
    <dbReference type="NCBI Taxonomy" id="5684"/>
    <lineage>
        <taxon>Eukaryota</taxon>
        <taxon>Discoba</taxon>
        <taxon>Euglenozoa</taxon>
        <taxon>Kinetoplastea</taxon>
        <taxon>Metakinetoplastina</taxon>
        <taxon>Trypanosomatida</taxon>
        <taxon>Trypanosomatidae</taxon>
        <taxon>Leishmaniinae</taxon>
        <taxon>Leptomonas</taxon>
    </lineage>
</organism>
<dbReference type="OMA" id="CTIDVTV"/>
<sequence>MKPITTGFRIPSLREVCVKNDAQRSSDAAAAVQTVAIPYAVGKATLQLTGIHVRLQPTKTQRNAKALNPPKGGFSSSSAAATGAPPSAVVGAIAADIVVHAHVRGELNTAPRTYVIAVLPVRYDASHNADGMPAGKALSQEEGVDASGTSSSASTAAPYDKRVLNAQARVARRGAVAPAFPSIFAKVDLRTQMERVRLSFTVVPAGRLSVGGVRRGKRGRAEDEAAAAGAEKGQPEQQQQPSLVDCLVDVTVVGTVSPIA</sequence>
<dbReference type="Proteomes" id="UP000038009">
    <property type="component" value="Unassembled WGS sequence"/>
</dbReference>
<protein>
    <submittedName>
        <fullName evidence="2">Uncharacterized protein</fullName>
    </submittedName>
</protein>
<gene>
    <name evidence="2" type="ORF">ABL78_6203</name>
</gene>
<evidence type="ECO:0000256" key="1">
    <source>
        <dbReference type="SAM" id="MobiDB-lite"/>
    </source>
</evidence>
<feature type="compositionally biased region" description="Low complexity" evidence="1">
    <location>
        <begin position="226"/>
        <end position="241"/>
    </location>
</feature>
<feature type="region of interest" description="Disordered" evidence="1">
    <location>
        <begin position="212"/>
        <end position="241"/>
    </location>
</feature>
<feature type="compositionally biased region" description="Low complexity" evidence="1">
    <location>
        <begin position="146"/>
        <end position="155"/>
    </location>
</feature>
<name>A0A0N0P403_LEPSE</name>
<evidence type="ECO:0000313" key="2">
    <source>
        <dbReference type="EMBL" id="KPI84736.1"/>
    </source>
</evidence>
<comment type="caution">
    <text evidence="2">The sequence shown here is derived from an EMBL/GenBank/DDBJ whole genome shotgun (WGS) entry which is preliminary data.</text>
</comment>
<proteinExistence type="predicted"/>
<feature type="region of interest" description="Disordered" evidence="1">
    <location>
        <begin position="59"/>
        <end position="80"/>
    </location>
</feature>